<feature type="transmembrane region" description="Helical" evidence="1">
    <location>
        <begin position="86"/>
        <end position="105"/>
    </location>
</feature>
<reference evidence="2" key="2">
    <citation type="submission" date="2020-01" db="EMBL/GenBank/DDBJ databases">
        <authorList>
            <person name="Hornung B."/>
        </authorList>
    </citation>
    <scope>NUCLEOTIDE SEQUENCE</scope>
    <source>
        <strain evidence="2">PacBioINE</strain>
    </source>
</reference>
<dbReference type="EMBL" id="LR746496">
    <property type="protein sequence ID" value="CAA7602482.1"/>
    <property type="molecule type" value="Genomic_DNA"/>
</dbReference>
<evidence type="ECO:0000313" key="2">
    <source>
        <dbReference type="EMBL" id="CAA7602482.1"/>
    </source>
</evidence>
<dbReference type="KEGG" id="aacx:DEACI_3157"/>
<dbReference type="Proteomes" id="UP001071230">
    <property type="component" value="Unassembled WGS sequence"/>
</dbReference>
<keyword evidence="1" id="KW-0472">Membrane</keyword>
<evidence type="ECO:0000256" key="1">
    <source>
        <dbReference type="SAM" id="Phobius"/>
    </source>
</evidence>
<name>A0A8S0WH70_9FIRM</name>
<organism evidence="2">
    <name type="scientific">Acididesulfobacillus acetoxydans</name>
    <dbReference type="NCBI Taxonomy" id="1561005"/>
    <lineage>
        <taxon>Bacteria</taxon>
        <taxon>Bacillati</taxon>
        <taxon>Bacillota</taxon>
        <taxon>Clostridia</taxon>
        <taxon>Eubacteriales</taxon>
        <taxon>Peptococcaceae</taxon>
        <taxon>Acididesulfobacillus</taxon>
    </lineage>
</organism>
<feature type="transmembrane region" description="Helical" evidence="1">
    <location>
        <begin position="5"/>
        <end position="22"/>
    </location>
</feature>
<reference evidence="3" key="1">
    <citation type="submission" date="2014-11" db="EMBL/GenBank/DDBJ databases">
        <authorList>
            <person name="Hornung B.V."/>
        </authorList>
    </citation>
    <scope>NUCLEOTIDE SEQUENCE</scope>
    <source>
        <strain evidence="3">INE</strain>
    </source>
</reference>
<sequence length="111" mass="12684">MRLNFWRYGAILFLLYFIWSGVFTAETYLSQVAFNFAVFYPVGFLAGYVEQKSGIREVLTAALVYNVLTYVLTYLAGIAVQDWSMVGVDFLSLVIFVLIGVWMGLRLSRQN</sequence>
<feature type="transmembrane region" description="Helical" evidence="1">
    <location>
        <begin position="28"/>
        <end position="49"/>
    </location>
</feature>
<dbReference type="AlphaFoldDB" id="A0A8S0WH70"/>
<evidence type="ECO:0000313" key="3">
    <source>
        <dbReference type="EMBL" id="CEJ05937.1"/>
    </source>
</evidence>
<keyword evidence="4" id="KW-1185">Reference proteome</keyword>
<feature type="transmembrane region" description="Helical" evidence="1">
    <location>
        <begin position="61"/>
        <end position="80"/>
    </location>
</feature>
<proteinExistence type="predicted"/>
<keyword evidence="1" id="KW-0812">Transmembrane</keyword>
<dbReference type="EMBL" id="CDGJ01000005">
    <property type="protein sequence ID" value="CEJ05937.1"/>
    <property type="molecule type" value="Genomic_DNA"/>
</dbReference>
<accession>A0A8S0WH70</accession>
<gene>
    <name evidence="3" type="ORF">DEACI_0357</name>
    <name evidence="2" type="ORF">DEACI_3157</name>
</gene>
<keyword evidence="1" id="KW-1133">Transmembrane helix</keyword>
<dbReference type="RefSeq" id="WP_240985843.1">
    <property type="nucleotide sequence ID" value="NZ_CDGJ01000005.1"/>
</dbReference>
<dbReference type="Proteomes" id="UP000836597">
    <property type="component" value="Chromosome"/>
</dbReference>
<protein>
    <submittedName>
        <fullName evidence="2">Uncharacterized protein</fullName>
    </submittedName>
</protein>
<evidence type="ECO:0000313" key="4">
    <source>
        <dbReference type="Proteomes" id="UP001071230"/>
    </source>
</evidence>